<dbReference type="Gene3D" id="3.30.1130.10">
    <property type="match status" value="1"/>
</dbReference>
<evidence type="ECO:0000256" key="4">
    <source>
        <dbReference type="ARBA" id="ARBA00022679"/>
    </source>
</evidence>
<protein>
    <recommendedName>
        <fullName evidence="9">Bifunctional folate synthesis protein</fullName>
    </recommendedName>
    <domain>
        <recommendedName>
            <fullName evidence="9">Dihydroneopterin aldolase</fullName>
            <shortName evidence="9">DHNA</shortName>
            <ecNumber evidence="9">4.1.2.25</ecNumber>
        </recommendedName>
        <alternativeName>
            <fullName evidence="9">7,8-dihydroneopterin aldolase</fullName>
        </alternativeName>
    </domain>
    <domain>
        <recommendedName>
            <fullName evidence="9">2-amino-4-hydroxy-6-hydroxymethyldihydropteridine pyrophosphokinase</fullName>
            <ecNumber evidence="9">2.7.6.3</ecNumber>
        </recommendedName>
        <alternativeName>
            <fullName evidence="9">6-hydroxymethyl-7,8-dihydropterin pyrophosphokinase</fullName>
            <shortName evidence="9">PPPK</shortName>
        </alternativeName>
        <alternativeName>
            <fullName evidence="9">7,8-dihydro-6-hydroxymethylpterin pyrophosphokinase</fullName>
            <shortName evidence="9">HPPK</shortName>
        </alternativeName>
    </domain>
</protein>
<evidence type="ECO:0000313" key="12">
    <source>
        <dbReference type="Proteomes" id="UP000008366"/>
    </source>
</evidence>
<keyword evidence="7" id="KW-0067">ATP-binding</keyword>
<dbReference type="InterPro" id="IPR006157">
    <property type="entry name" value="FolB_dom"/>
</dbReference>
<keyword evidence="12" id="KW-1185">Reference proteome</keyword>
<evidence type="ECO:0000256" key="7">
    <source>
        <dbReference type="ARBA" id="ARBA00022840"/>
    </source>
</evidence>
<dbReference type="NCBIfam" id="TIGR00526">
    <property type="entry name" value="folB_dom"/>
    <property type="match status" value="1"/>
</dbReference>
<dbReference type="GO" id="GO:0046656">
    <property type="term" value="P:folic acid biosynthetic process"/>
    <property type="evidence" value="ECO:0007669"/>
    <property type="project" value="UniProtKB-UniRule"/>
</dbReference>
<dbReference type="Pfam" id="PF01288">
    <property type="entry name" value="HPPK"/>
    <property type="match status" value="1"/>
</dbReference>
<dbReference type="GO" id="GO:0003848">
    <property type="term" value="F:2-amino-4-hydroxy-6-hydroxymethyldihydropteridine diphosphokinase activity"/>
    <property type="evidence" value="ECO:0007669"/>
    <property type="project" value="UniProtKB-EC"/>
</dbReference>
<keyword evidence="6 11" id="KW-0418">Kinase</keyword>
<dbReference type="EMBL" id="BAHD01000093">
    <property type="protein sequence ID" value="GAB97989.1"/>
    <property type="molecule type" value="Genomic_DNA"/>
</dbReference>
<reference evidence="11 12" key="1">
    <citation type="submission" date="2012-08" db="EMBL/GenBank/DDBJ databases">
        <title>Whole genome shotgun sequence of Kineosphaera limosa NBRC 100340.</title>
        <authorList>
            <person name="Yoshida I."/>
            <person name="Isaki S."/>
            <person name="Hosoyama A."/>
            <person name="Tsuchikane K."/>
            <person name="Katsumata H."/>
            <person name="Ando Y."/>
            <person name="Ohji S."/>
            <person name="Hamada M."/>
            <person name="Tamura T."/>
            <person name="Yamazoe A."/>
            <person name="Yamazaki S."/>
            <person name="Fujita N."/>
        </authorList>
    </citation>
    <scope>NUCLEOTIDE SEQUENCE [LARGE SCALE GENOMIC DNA]</scope>
    <source>
        <strain evidence="11 12">NBRC 100340</strain>
    </source>
</reference>
<dbReference type="CDD" id="cd00534">
    <property type="entry name" value="DHNA_DHNTPE"/>
    <property type="match status" value="1"/>
</dbReference>
<dbReference type="PANTHER" id="PTHR43071:SF1">
    <property type="entry name" value="2-AMINO-4-HYDROXY-6-HYDROXYMETHYLDIHYDROPTERIDINE PYROPHOSPHOKINASE"/>
    <property type="match status" value="1"/>
</dbReference>
<dbReference type="SUPFAM" id="SSF55083">
    <property type="entry name" value="6-hydroxymethyl-7,8-dihydropterin pyrophosphokinase, HPPK"/>
    <property type="match status" value="1"/>
</dbReference>
<name>K6XGM4_9MICO</name>
<dbReference type="GO" id="GO:0004150">
    <property type="term" value="F:dihydroneopterin aldolase activity"/>
    <property type="evidence" value="ECO:0007669"/>
    <property type="project" value="UniProtKB-UniRule"/>
</dbReference>
<dbReference type="InterPro" id="IPR035907">
    <property type="entry name" value="Hppk_sf"/>
</dbReference>
<evidence type="ECO:0000256" key="6">
    <source>
        <dbReference type="ARBA" id="ARBA00022777"/>
    </source>
</evidence>
<dbReference type="Proteomes" id="UP000008366">
    <property type="component" value="Unassembled WGS sequence"/>
</dbReference>
<evidence type="ECO:0000256" key="2">
    <source>
        <dbReference type="ARBA" id="ARBA00005051"/>
    </source>
</evidence>
<dbReference type="NCBIfam" id="TIGR01498">
    <property type="entry name" value="folK"/>
    <property type="match status" value="1"/>
</dbReference>
<comment type="function">
    <text evidence="9">Catalyzes the conversion of 7,8-dihydroneopterin to 6-hydroxymethyl-7,8-dihydropterin.</text>
</comment>
<evidence type="ECO:0000256" key="3">
    <source>
        <dbReference type="ARBA" id="ARBA00009640"/>
    </source>
</evidence>
<dbReference type="GO" id="GO:0005524">
    <property type="term" value="F:ATP binding"/>
    <property type="evidence" value="ECO:0007669"/>
    <property type="project" value="UniProtKB-KW"/>
</dbReference>
<proteinExistence type="inferred from homology"/>
<evidence type="ECO:0000259" key="10">
    <source>
        <dbReference type="SMART" id="SM00905"/>
    </source>
</evidence>
<comment type="pathway">
    <text evidence="2">Cofactor biosynthesis; tetrahydrofolate biosynthesis; 2-amino-4-hydroxy-6-hydroxymethyl-7,8-dihydropteridine diphosphate from 7,8-dihydroneopterin triphosphate: step 4/4.</text>
</comment>
<dbReference type="InterPro" id="IPR000550">
    <property type="entry name" value="Hppk"/>
</dbReference>
<comment type="pathway">
    <text evidence="9">Cofactor biosynthesis; tetrahydrofolate biosynthesis; 2-amino-4-hydroxy-6-hydroxymethyl-7,8-dihydropteridine diphosphate from 7,8-dihydroneopterin triphosphate: step 3/4.</text>
</comment>
<keyword evidence="8 9" id="KW-0289">Folate biosynthesis</keyword>
<comment type="similarity">
    <text evidence="3">In the N-terminal section; belongs to the DHNA family.</text>
</comment>
<evidence type="ECO:0000256" key="1">
    <source>
        <dbReference type="ARBA" id="ARBA00000198"/>
    </source>
</evidence>
<dbReference type="PANTHER" id="PTHR43071">
    <property type="entry name" value="2-AMINO-4-HYDROXY-6-HYDROXYMETHYLDIHYDROPTERIDINE PYROPHOSPHOKINASE"/>
    <property type="match status" value="1"/>
</dbReference>
<dbReference type="CDD" id="cd00483">
    <property type="entry name" value="HPPK"/>
    <property type="match status" value="1"/>
</dbReference>
<sequence>MTADGRDSILVRGVSAHGRHGVLPHEKQYPQPFVVDADLELDLRWAGATDALADSVSYAVVAEQIRARLTGASVDLIERLADLIARDCLAQELVEAVTVTVHKPAAPVGLEFGDVAVRVRRGQARLAVVALGGNLPGPAGGPKHTLASAALDLSALPASELLGVSPLVRSAAMTAPGDDEPQPDYLNAVAVLRTDLHPRTLLAHLHRIEADHGRVRERSWGPRTLDLDLIDVRALGAPRLESAGALRLPHPGAGERDFVLQPWAGVDPAGAAQFRAELAGEQGVEAPTAPALADGPPWPRAVRRWVRVVARERAPGGAP</sequence>
<keyword evidence="9" id="KW-0456">Lyase</keyword>
<dbReference type="Gene3D" id="3.30.70.560">
    <property type="entry name" value="7,8-Dihydro-6-hydroxymethylpterin-pyrophosphokinase HPPK"/>
    <property type="match status" value="1"/>
</dbReference>
<dbReference type="InterPro" id="IPR043133">
    <property type="entry name" value="GTP-CH-I_C/QueF"/>
</dbReference>
<comment type="catalytic activity">
    <reaction evidence="1">
        <text>6-hydroxymethyl-7,8-dihydropterin + ATP = (7,8-dihydropterin-6-yl)methyl diphosphate + AMP + H(+)</text>
        <dbReference type="Rhea" id="RHEA:11412"/>
        <dbReference type="ChEBI" id="CHEBI:15378"/>
        <dbReference type="ChEBI" id="CHEBI:30616"/>
        <dbReference type="ChEBI" id="CHEBI:44841"/>
        <dbReference type="ChEBI" id="CHEBI:72950"/>
        <dbReference type="ChEBI" id="CHEBI:456215"/>
        <dbReference type="EC" id="2.7.6.3"/>
    </reaction>
</comment>
<evidence type="ECO:0000313" key="11">
    <source>
        <dbReference type="EMBL" id="GAB97989.1"/>
    </source>
</evidence>
<accession>K6XGM4</accession>
<dbReference type="eggNOG" id="COG0801">
    <property type="taxonomic scope" value="Bacteria"/>
</dbReference>
<dbReference type="EC" id="2.7.6.3" evidence="9"/>
<dbReference type="OrthoDB" id="9808041at2"/>
<dbReference type="EC" id="4.1.2.25" evidence="9"/>
<dbReference type="GO" id="GO:0046654">
    <property type="term" value="P:tetrahydrofolate biosynthetic process"/>
    <property type="evidence" value="ECO:0007669"/>
    <property type="project" value="UniProtKB-UniRule"/>
</dbReference>
<evidence type="ECO:0000256" key="9">
    <source>
        <dbReference type="RuleBase" id="RU362079"/>
    </source>
</evidence>
<organism evidence="11 12">
    <name type="scientific">Kineosphaera limosa NBRC 100340</name>
    <dbReference type="NCBI Taxonomy" id="1184609"/>
    <lineage>
        <taxon>Bacteria</taxon>
        <taxon>Bacillati</taxon>
        <taxon>Actinomycetota</taxon>
        <taxon>Actinomycetes</taxon>
        <taxon>Micrococcales</taxon>
        <taxon>Dermatophilaceae</taxon>
        <taxon>Kineosphaera</taxon>
    </lineage>
</organism>
<evidence type="ECO:0000256" key="8">
    <source>
        <dbReference type="ARBA" id="ARBA00022909"/>
    </source>
</evidence>
<dbReference type="eggNOG" id="COG1539">
    <property type="taxonomic scope" value="Bacteria"/>
</dbReference>
<dbReference type="UniPathway" id="UPA00077">
    <property type="reaction ID" value="UER00154"/>
</dbReference>
<dbReference type="NCBIfam" id="TIGR00525">
    <property type="entry name" value="folB"/>
    <property type="match status" value="1"/>
</dbReference>
<gene>
    <name evidence="11" type="primary">sulD</name>
    <name evidence="11" type="ORF">KILIM_093_00060</name>
</gene>
<comment type="caution">
    <text evidence="11">The sequence shown here is derived from an EMBL/GenBank/DDBJ whole genome shotgun (WGS) entry which is preliminary data.</text>
</comment>
<keyword evidence="5" id="KW-0547">Nucleotide-binding</keyword>
<evidence type="ECO:0000256" key="5">
    <source>
        <dbReference type="ARBA" id="ARBA00022741"/>
    </source>
</evidence>
<keyword evidence="4" id="KW-0808">Transferase</keyword>
<comment type="catalytic activity">
    <reaction evidence="9">
        <text>7,8-dihydroneopterin = 6-hydroxymethyl-7,8-dihydropterin + glycolaldehyde</text>
        <dbReference type="Rhea" id="RHEA:10540"/>
        <dbReference type="ChEBI" id="CHEBI:17001"/>
        <dbReference type="ChEBI" id="CHEBI:17071"/>
        <dbReference type="ChEBI" id="CHEBI:44841"/>
        <dbReference type="EC" id="4.1.2.25"/>
    </reaction>
</comment>
<dbReference type="AlphaFoldDB" id="K6XGM4"/>
<dbReference type="GO" id="GO:0016301">
    <property type="term" value="F:kinase activity"/>
    <property type="evidence" value="ECO:0007669"/>
    <property type="project" value="UniProtKB-KW"/>
</dbReference>
<dbReference type="SUPFAM" id="SSF55620">
    <property type="entry name" value="Tetrahydrobiopterin biosynthesis enzymes-like"/>
    <property type="match status" value="1"/>
</dbReference>
<dbReference type="SMART" id="SM00905">
    <property type="entry name" value="FolB"/>
    <property type="match status" value="1"/>
</dbReference>
<dbReference type="STRING" id="1184609.KILIM_093_00060"/>
<feature type="domain" description="Dihydroneopterin aldolase/epimerase" evidence="10">
    <location>
        <begin position="9"/>
        <end position="121"/>
    </location>
</feature>
<dbReference type="InterPro" id="IPR006156">
    <property type="entry name" value="Dihydroneopterin_aldolase"/>
</dbReference>
<dbReference type="Pfam" id="PF02152">
    <property type="entry name" value="FolB"/>
    <property type="match status" value="1"/>
</dbReference>
<comment type="similarity">
    <text evidence="9">Belongs to the DHNA family.</text>
</comment>
<dbReference type="RefSeq" id="WP_006594521.1">
    <property type="nucleotide sequence ID" value="NZ_BAHD01000093.1"/>
</dbReference>